<dbReference type="STRING" id="366602.Caul_1863"/>
<name>B0T4P0_CAUSK</name>
<dbReference type="KEGG" id="cak:Caul_1863"/>
<feature type="compositionally biased region" description="Polar residues" evidence="1">
    <location>
        <begin position="61"/>
        <end position="75"/>
    </location>
</feature>
<sequence>MDTFVKLPSGFWRAVVRRERRYIGEAFLLREEARRWATEAEREIDRGTPPRRLRRFPCGAPQSTTTCRQSVTQAD</sequence>
<feature type="region of interest" description="Disordered" evidence="1">
    <location>
        <begin position="46"/>
        <end position="75"/>
    </location>
</feature>
<evidence type="ECO:0000256" key="1">
    <source>
        <dbReference type="SAM" id="MobiDB-lite"/>
    </source>
</evidence>
<dbReference type="OrthoDB" id="6388170at2"/>
<dbReference type="EMBL" id="CP000927">
    <property type="protein sequence ID" value="ABZ70992.1"/>
    <property type="molecule type" value="Genomic_DNA"/>
</dbReference>
<accession>B0T4P0</accession>
<dbReference type="AlphaFoldDB" id="B0T4P0"/>
<protein>
    <submittedName>
        <fullName evidence="2">Uncharacterized protein</fullName>
    </submittedName>
</protein>
<reference evidence="2" key="1">
    <citation type="submission" date="2008-01" db="EMBL/GenBank/DDBJ databases">
        <title>Complete sequence of chromosome of Caulobacter sp. K31.</title>
        <authorList>
            <consortium name="US DOE Joint Genome Institute"/>
            <person name="Copeland A."/>
            <person name="Lucas S."/>
            <person name="Lapidus A."/>
            <person name="Barry K."/>
            <person name="Glavina del Rio T."/>
            <person name="Dalin E."/>
            <person name="Tice H."/>
            <person name="Pitluck S."/>
            <person name="Bruce D."/>
            <person name="Goodwin L."/>
            <person name="Thompson L.S."/>
            <person name="Brettin T."/>
            <person name="Detter J.C."/>
            <person name="Han C."/>
            <person name="Schmutz J."/>
            <person name="Larimer F."/>
            <person name="Land M."/>
            <person name="Hauser L."/>
            <person name="Kyrpides N."/>
            <person name="Kim E."/>
            <person name="Stephens C."/>
            <person name="Richardson P."/>
        </authorList>
    </citation>
    <scope>NUCLEOTIDE SEQUENCE [LARGE SCALE GENOMIC DNA]</scope>
    <source>
        <strain evidence="2">K31</strain>
    </source>
</reference>
<organism evidence="2">
    <name type="scientific">Caulobacter sp. (strain K31)</name>
    <dbReference type="NCBI Taxonomy" id="366602"/>
    <lineage>
        <taxon>Bacteria</taxon>
        <taxon>Pseudomonadati</taxon>
        <taxon>Pseudomonadota</taxon>
        <taxon>Alphaproteobacteria</taxon>
        <taxon>Caulobacterales</taxon>
        <taxon>Caulobacteraceae</taxon>
        <taxon>Caulobacter</taxon>
    </lineage>
</organism>
<evidence type="ECO:0000313" key="2">
    <source>
        <dbReference type="EMBL" id="ABZ70992.1"/>
    </source>
</evidence>
<dbReference type="HOGENOM" id="CLU_2664362_0_0_5"/>
<proteinExistence type="predicted"/>
<gene>
    <name evidence="2" type="ordered locus">Caul_1863</name>
</gene>